<name>A0ACC2RQ15_9FUNG</name>
<reference evidence="1" key="1">
    <citation type="submission" date="2022-04" db="EMBL/GenBank/DDBJ databases">
        <title>Genome of the entomopathogenic fungus Entomophthora muscae.</title>
        <authorList>
            <person name="Elya C."/>
            <person name="Lovett B.R."/>
            <person name="Lee E."/>
            <person name="Macias A.M."/>
            <person name="Hajek A.E."/>
            <person name="De Bivort B.L."/>
            <person name="Kasson M.T."/>
            <person name="De Fine Licht H.H."/>
            <person name="Stajich J.E."/>
        </authorList>
    </citation>
    <scope>NUCLEOTIDE SEQUENCE</scope>
    <source>
        <strain evidence="1">Berkeley</strain>
    </source>
</reference>
<organism evidence="1 2">
    <name type="scientific">Entomophthora muscae</name>
    <dbReference type="NCBI Taxonomy" id="34485"/>
    <lineage>
        <taxon>Eukaryota</taxon>
        <taxon>Fungi</taxon>
        <taxon>Fungi incertae sedis</taxon>
        <taxon>Zoopagomycota</taxon>
        <taxon>Entomophthoromycotina</taxon>
        <taxon>Entomophthoromycetes</taxon>
        <taxon>Entomophthorales</taxon>
        <taxon>Entomophthoraceae</taxon>
        <taxon>Entomophthora</taxon>
    </lineage>
</organism>
<evidence type="ECO:0000313" key="1">
    <source>
        <dbReference type="EMBL" id="KAJ9052171.1"/>
    </source>
</evidence>
<comment type="caution">
    <text evidence="1">The sequence shown here is derived from an EMBL/GenBank/DDBJ whole genome shotgun (WGS) entry which is preliminary data.</text>
</comment>
<dbReference type="Proteomes" id="UP001165960">
    <property type="component" value="Unassembled WGS sequence"/>
</dbReference>
<dbReference type="EMBL" id="QTSX02006761">
    <property type="protein sequence ID" value="KAJ9052171.1"/>
    <property type="molecule type" value="Genomic_DNA"/>
</dbReference>
<gene>
    <name evidence="1" type="ORF">DSO57_1036878</name>
</gene>
<sequence length="374" mass="39949">MVSLLALLNFGSFVHSGYIVTLKSQDSAGGTTRHLEKVQKLIGCEGSSDKNRIERVFESALNGYVAQFSKQILDKVKAMSEVEAVEVDQMANATAVQHNAPWGLARLTSHGKLAGLDRFYAYDPHGGRGVDVYIVDTGIDIHHPEFQGRARWGANFVHGSPNMDETDHGTHCAGIIASKTYGVAKGASVVGVKVFDAQSQGLISRIIAGIEWAIINMQRERGNVLNFSLGSWHSEALNSAARSAKAWGFVVVVAAGNANVDACTISPASETSVLTVGATNLFDSKAGFSNWGRFLDVFALGENILSTWNNGGTRYFSGTSMAAPHVSGMAAIFIPWANTNSHDHIANLVLSSAKKNVISNLFNSPNLLVSLASI</sequence>
<protein>
    <submittedName>
        <fullName evidence="1">Uncharacterized protein</fullName>
    </submittedName>
</protein>
<evidence type="ECO:0000313" key="2">
    <source>
        <dbReference type="Proteomes" id="UP001165960"/>
    </source>
</evidence>
<proteinExistence type="predicted"/>
<accession>A0ACC2RQ15</accession>
<keyword evidence="2" id="KW-1185">Reference proteome</keyword>